<feature type="compositionally biased region" description="Low complexity" evidence="1">
    <location>
        <begin position="453"/>
        <end position="469"/>
    </location>
</feature>
<accession>A0A0G4HJT6</accession>
<feature type="compositionally biased region" description="Pro residues" evidence="1">
    <location>
        <begin position="666"/>
        <end position="675"/>
    </location>
</feature>
<protein>
    <submittedName>
        <fullName evidence="2">Uncharacterized protein</fullName>
    </submittedName>
</protein>
<feature type="region of interest" description="Disordered" evidence="1">
    <location>
        <begin position="1"/>
        <end position="167"/>
    </location>
</feature>
<feature type="region of interest" description="Disordered" evidence="1">
    <location>
        <begin position="789"/>
        <end position="929"/>
    </location>
</feature>
<feature type="compositionally biased region" description="Low complexity" evidence="1">
    <location>
        <begin position="830"/>
        <end position="842"/>
    </location>
</feature>
<feature type="compositionally biased region" description="Basic residues" evidence="1">
    <location>
        <begin position="908"/>
        <end position="917"/>
    </location>
</feature>
<proteinExistence type="predicted"/>
<sequence>MEGAAASSSSSSQSVTVPVEAGMDKDSPTDTPMDTGEGEQGHEGGVGRAGGGEAKEGVGAAREVLSGSSEKKGGGGEGKPSEGENTAENQITVQREMCNLLPPSALPSELGECAAEIAELNEEHEQEEQVQREETGGSLAGSAVEGAGDGAQKRRRGRPKGSTKAAKLARLKELHEQGKNAIEGSVEAQRAAQAAVLLKRMTGEGTETEDLGQTARGLPRRKTALGVSSATAALLYRDRDREPSTHASALSPPQERERERRQPSRSRSRSRDPTVGIERGKGGRETDRRRIGGEEGDEEDESVLRLSMSSSFRQKTLSAAAIAIRSLQQEQAASAAAAASSASGSNDDLGPLVPRGLGGRTAVEGSERNPIGKPEDSGRASVSGERERRGGGDGLGGDLEDPLEEFGDGYGEEGDEDEEEDDDEGASASAYGYTYTSGGPSRQASQTSGLDRAAAGSAVSSHSSVVPVLPGAPPLPPSAYNPLFPQLAGIPSHFLCGGPRDRKISRTKVARYYQTLEARRQLTQPEREFRNRLMHQGKARGRPRKHFPSPSLNRHNRERERDAPSSSSSSAAAAASASASAGGVHRLGSGSFSRSQTGDTGAEERRLQHGVKSRSPQPQQKSPGAMPRSPSGSKKQQFLSKPPRSEAGASSGPEEGGGKNRKPPRSPRPGPPSPSPLLVGDSSLMMPKPVLLRTKDGRFASKKDLIIEKIKGHEGTGGGDERVLSSLKRRLMEEADRDAERPKKKKKKKRDEEGRPFDGFMGGQGGKNRHPVHIDASGKPLGGLNLFRGGGGLSSSASSALQRSRMPIPGMGGAAPQVAIGVKAPGRASQPGGHQQPGQRPPTQHIFARTASGKFARKPQNQASELPPDRGGPGLGAESTRNWDAKVREGMGRDRDIAGGGGESCRSVAKKKKKKMTQARELAESRRRRPPVRPLLRTLKASNQAFGSRGEDAATLVFESQVQAREVPMPMGPVPGVEIKRPRIVCIADDHPDAENLHSSSPVGREVIEGGKGDCQGGGPAANPGGVVPAQFGAVGMGAFK</sequence>
<gene>
    <name evidence="2" type="ORF">Cvel_1103</name>
</gene>
<feature type="region of interest" description="Disordered" evidence="1">
    <location>
        <begin position="707"/>
        <end position="777"/>
    </location>
</feature>
<feature type="compositionally biased region" description="Low complexity" evidence="1">
    <location>
        <begin position="564"/>
        <end position="581"/>
    </location>
</feature>
<feature type="compositionally biased region" description="Basic and acidic residues" evidence="1">
    <location>
        <begin position="69"/>
        <end position="82"/>
    </location>
</feature>
<feature type="compositionally biased region" description="Acidic residues" evidence="1">
    <location>
        <begin position="398"/>
        <end position="425"/>
    </location>
</feature>
<feature type="region of interest" description="Disordered" evidence="1">
    <location>
        <begin position="327"/>
        <end position="480"/>
    </location>
</feature>
<evidence type="ECO:0000256" key="1">
    <source>
        <dbReference type="SAM" id="MobiDB-lite"/>
    </source>
</evidence>
<feature type="compositionally biased region" description="Low complexity" evidence="1">
    <location>
        <begin position="1"/>
        <end position="14"/>
    </location>
</feature>
<feature type="compositionally biased region" description="Basic and acidic residues" evidence="1">
    <location>
        <begin position="121"/>
        <end position="135"/>
    </location>
</feature>
<feature type="compositionally biased region" description="Gly residues" evidence="1">
    <location>
        <begin position="43"/>
        <end position="52"/>
    </location>
</feature>
<feature type="compositionally biased region" description="Basic and acidic residues" evidence="1">
    <location>
        <begin position="881"/>
        <end position="897"/>
    </location>
</feature>
<feature type="compositionally biased region" description="Low complexity" evidence="1">
    <location>
        <begin position="794"/>
        <end position="805"/>
    </location>
</feature>
<dbReference type="InterPro" id="IPR017956">
    <property type="entry name" value="AT_hook_DNA-bd_motif"/>
</dbReference>
<evidence type="ECO:0000313" key="2">
    <source>
        <dbReference type="EMBL" id="CEM44483.1"/>
    </source>
</evidence>
<feature type="compositionally biased region" description="Low complexity" evidence="1">
    <location>
        <begin position="57"/>
        <end position="68"/>
    </location>
</feature>
<feature type="compositionally biased region" description="Basic and acidic residues" evidence="1">
    <location>
        <begin position="278"/>
        <end position="293"/>
    </location>
</feature>
<feature type="compositionally biased region" description="Basic and acidic residues" evidence="1">
    <location>
        <begin position="373"/>
        <end position="391"/>
    </location>
</feature>
<dbReference type="GO" id="GO:0003677">
    <property type="term" value="F:DNA binding"/>
    <property type="evidence" value="ECO:0007669"/>
    <property type="project" value="InterPro"/>
</dbReference>
<organism evidence="2">
    <name type="scientific">Chromera velia CCMP2878</name>
    <dbReference type="NCBI Taxonomy" id="1169474"/>
    <lineage>
        <taxon>Eukaryota</taxon>
        <taxon>Sar</taxon>
        <taxon>Alveolata</taxon>
        <taxon>Colpodellida</taxon>
        <taxon>Chromeraceae</taxon>
        <taxon>Chromera</taxon>
    </lineage>
</organism>
<feature type="region of interest" description="Disordered" evidence="1">
    <location>
        <begin position="992"/>
        <end position="1025"/>
    </location>
</feature>
<dbReference type="VEuPathDB" id="CryptoDB:Cvel_1103"/>
<feature type="compositionally biased region" description="Basic and acidic residues" evidence="1">
    <location>
        <begin position="730"/>
        <end position="741"/>
    </location>
</feature>
<feature type="compositionally biased region" description="Basic residues" evidence="1">
    <location>
        <begin position="534"/>
        <end position="547"/>
    </location>
</feature>
<dbReference type="AlphaFoldDB" id="A0A0G4HJT6"/>
<name>A0A0G4HJT6_9ALVE</name>
<feature type="region of interest" description="Disordered" evidence="1">
    <location>
        <begin position="199"/>
        <end position="307"/>
    </location>
</feature>
<dbReference type="SMART" id="SM00384">
    <property type="entry name" value="AT_hook"/>
    <property type="match status" value="2"/>
</dbReference>
<feature type="compositionally biased region" description="Polar residues" evidence="1">
    <location>
        <begin position="590"/>
        <end position="599"/>
    </location>
</feature>
<feature type="compositionally biased region" description="Pro residues" evidence="1">
    <location>
        <begin position="470"/>
        <end position="479"/>
    </location>
</feature>
<feature type="region of interest" description="Disordered" evidence="1">
    <location>
        <begin position="534"/>
        <end position="689"/>
    </location>
</feature>
<reference evidence="2" key="1">
    <citation type="submission" date="2014-11" db="EMBL/GenBank/DDBJ databases">
        <authorList>
            <person name="Otto D Thomas"/>
            <person name="Naeem Raeece"/>
        </authorList>
    </citation>
    <scope>NUCLEOTIDE SEQUENCE</scope>
</reference>
<feature type="compositionally biased region" description="Polar residues" evidence="1">
    <location>
        <begin position="630"/>
        <end position="639"/>
    </location>
</feature>
<feature type="compositionally biased region" description="Low complexity" evidence="1">
    <location>
        <begin position="332"/>
        <end position="355"/>
    </location>
</feature>
<dbReference type="EMBL" id="CDMZ01002938">
    <property type="protein sequence ID" value="CEM44483.1"/>
    <property type="molecule type" value="Genomic_DNA"/>
</dbReference>
<feature type="compositionally biased region" description="Polar residues" evidence="1">
    <location>
        <begin position="434"/>
        <end position="449"/>
    </location>
</feature>
<feature type="compositionally biased region" description="Basic and acidic residues" evidence="1">
    <location>
        <begin position="707"/>
        <end position="723"/>
    </location>
</feature>